<gene>
    <name evidence="1" type="ORF">AXE80_13790</name>
</gene>
<accession>A0A1B1Y9A5</accession>
<dbReference type="Pfam" id="PF07606">
    <property type="entry name" value="DUF1569"/>
    <property type="match status" value="1"/>
</dbReference>
<evidence type="ECO:0008006" key="3">
    <source>
        <dbReference type="Google" id="ProtNLM"/>
    </source>
</evidence>
<proteinExistence type="predicted"/>
<keyword evidence="2" id="KW-1185">Reference proteome</keyword>
<dbReference type="AlphaFoldDB" id="A0A1B1Y9A5"/>
<dbReference type="InterPro" id="IPR011463">
    <property type="entry name" value="DUF1569"/>
</dbReference>
<dbReference type="STRING" id="1790137.AXE80_13790"/>
<dbReference type="OrthoDB" id="2599194at2"/>
<dbReference type="Proteomes" id="UP000092967">
    <property type="component" value="Chromosome"/>
</dbReference>
<sequence>MSYPFIFDADTLEQNKVRLDALTSSTQPLWGKMNVAQMLAHLNVSYDVAQGKNRVKLNPVMRFFLKTFIKKGVVGDKPYPKNGRTAPYFLIVDERNFEAEKKKLLENMRWVFDKGETFFEGRPTESFGKLTAKEWSNLFQKHLDHHFKQFGV</sequence>
<dbReference type="EMBL" id="CP014224">
    <property type="protein sequence ID" value="ANW97299.1"/>
    <property type="molecule type" value="Genomic_DNA"/>
</dbReference>
<evidence type="ECO:0000313" key="1">
    <source>
        <dbReference type="EMBL" id="ANW97299.1"/>
    </source>
</evidence>
<dbReference type="RefSeq" id="WP_068828377.1">
    <property type="nucleotide sequence ID" value="NZ_CP014224.1"/>
</dbReference>
<name>A0A1B1Y9A5_9FLAO</name>
<reference evidence="1 2" key="1">
    <citation type="submission" date="2016-02" db="EMBL/GenBank/DDBJ databases">
        <authorList>
            <person name="Wen L."/>
            <person name="He K."/>
            <person name="Yang H."/>
        </authorList>
    </citation>
    <scope>NUCLEOTIDE SEQUENCE [LARGE SCALE GENOMIC DNA]</scope>
    <source>
        <strain evidence="1 2">CZ1127</strain>
    </source>
</reference>
<organism evidence="1 2">
    <name type="scientific">Wenyingzhuangia fucanilytica</name>
    <dbReference type="NCBI Taxonomy" id="1790137"/>
    <lineage>
        <taxon>Bacteria</taxon>
        <taxon>Pseudomonadati</taxon>
        <taxon>Bacteroidota</taxon>
        <taxon>Flavobacteriia</taxon>
        <taxon>Flavobacteriales</taxon>
        <taxon>Flavobacteriaceae</taxon>
        <taxon>Wenyingzhuangia</taxon>
    </lineage>
</organism>
<protein>
    <recommendedName>
        <fullName evidence="3">DUF1569 domain-containing protein</fullName>
    </recommendedName>
</protein>
<evidence type="ECO:0000313" key="2">
    <source>
        <dbReference type="Proteomes" id="UP000092967"/>
    </source>
</evidence>
<dbReference type="KEGG" id="wfu:AXE80_13790"/>